<dbReference type="Proteomes" id="UP000828390">
    <property type="component" value="Unassembled WGS sequence"/>
</dbReference>
<feature type="region of interest" description="Disordered" evidence="1">
    <location>
        <begin position="1"/>
        <end position="30"/>
    </location>
</feature>
<comment type="caution">
    <text evidence="2">The sequence shown here is derived from an EMBL/GenBank/DDBJ whole genome shotgun (WGS) entry which is preliminary data.</text>
</comment>
<proteinExistence type="predicted"/>
<organism evidence="2 3">
    <name type="scientific">Dreissena polymorpha</name>
    <name type="common">Zebra mussel</name>
    <name type="synonym">Mytilus polymorpha</name>
    <dbReference type="NCBI Taxonomy" id="45954"/>
    <lineage>
        <taxon>Eukaryota</taxon>
        <taxon>Metazoa</taxon>
        <taxon>Spiralia</taxon>
        <taxon>Lophotrochozoa</taxon>
        <taxon>Mollusca</taxon>
        <taxon>Bivalvia</taxon>
        <taxon>Autobranchia</taxon>
        <taxon>Heteroconchia</taxon>
        <taxon>Euheterodonta</taxon>
        <taxon>Imparidentia</taxon>
        <taxon>Neoheterodontei</taxon>
        <taxon>Myida</taxon>
        <taxon>Dreissenoidea</taxon>
        <taxon>Dreissenidae</taxon>
        <taxon>Dreissena</taxon>
    </lineage>
</organism>
<accession>A0A9D4F9I0</accession>
<sequence>MIRAREKSRLLKAHRNDRPGPQKHKMPPGHVHAVRVPQSLIMATQNTGSELTQAAYQDLVQKSNENKITEYIQQWRGSEIDTVASSNNPNNTETSLYPFVVSHSNDDNRMQTSEVVETTISVCINT</sequence>
<name>A0A9D4F9I0_DREPO</name>
<reference evidence="2" key="2">
    <citation type="submission" date="2020-11" db="EMBL/GenBank/DDBJ databases">
        <authorList>
            <person name="McCartney M.A."/>
            <person name="Auch B."/>
            <person name="Kono T."/>
            <person name="Mallez S."/>
            <person name="Becker A."/>
            <person name="Gohl D.M."/>
            <person name="Silverstein K.A.T."/>
            <person name="Koren S."/>
            <person name="Bechman K.B."/>
            <person name="Herman A."/>
            <person name="Abrahante J.E."/>
            <person name="Garbe J."/>
        </authorList>
    </citation>
    <scope>NUCLEOTIDE SEQUENCE</scope>
    <source>
        <strain evidence="2">Duluth1</strain>
        <tissue evidence="2">Whole animal</tissue>
    </source>
</reference>
<dbReference type="EMBL" id="JAIWYP010000007">
    <property type="protein sequence ID" value="KAH3792480.1"/>
    <property type="molecule type" value="Genomic_DNA"/>
</dbReference>
<evidence type="ECO:0000313" key="3">
    <source>
        <dbReference type="Proteomes" id="UP000828390"/>
    </source>
</evidence>
<keyword evidence="3" id="KW-1185">Reference proteome</keyword>
<gene>
    <name evidence="2" type="ORF">DPMN_145977</name>
</gene>
<feature type="compositionally biased region" description="Basic and acidic residues" evidence="1">
    <location>
        <begin position="1"/>
        <end position="20"/>
    </location>
</feature>
<evidence type="ECO:0000313" key="2">
    <source>
        <dbReference type="EMBL" id="KAH3792480.1"/>
    </source>
</evidence>
<dbReference type="AlphaFoldDB" id="A0A9D4F9I0"/>
<protein>
    <submittedName>
        <fullName evidence="2">Uncharacterized protein</fullName>
    </submittedName>
</protein>
<evidence type="ECO:0000256" key="1">
    <source>
        <dbReference type="SAM" id="MobiDB-lite"/>
    </source>
</evidence>
<reference evidence="2" key="1">
    <citation type="journal article" date="2019" name="bioRxiv">
        <title>The Genome of the Zebra Mussel, Dreissena polymorpha: A Resource for Invasive Species Research.</title>
        <authorList>
            <person name="McCartney M.A."/>
            <person name="Auch B."/>
            <person name="Kono T."/>
            <person name="Mallez S."/>
            <person name="Zhang Y."/>
            <person name="Obille A."/>
            <person name="Becker A."/>
            <person name="Abrahante J.E."/>
            <person name="Garbe J."/>
            <person name="Badalamenti J.P."/>
            <person name="Herman A."/>
            <person name="Mangelson H."/>
            <person name="Liachko I."/>
            <person name="Sullivan S."/>
            <person name="Sone E.D."/>
            <person name="Koren S."/>
            <person name="Silverstein K.A.T."/>
            <person name="Beckman K.B."/>
            <person name="Gohl D.M."/>
        </authorList>
    </citation>
    <scope>NUCLEOTIDE SEQUENCE</scope>
    <source>
        <strain evidence="2">Duluth1</strain>
        <tissue evidence="2">Whole animal</tissue>
    </source>
</reference>